<dbReference type="PROSITE" id="PS00759">
    <property type="entry name" value="ARGE_DAPE_CPG2_2"/>
    <property type="match status" value="1"/>
</dbReference>
<evidence type="ECO:0000259" key="18">
    <source>
        <dbReference type="Pfam" id="PF07687"/>
    </source>
</evidence>
<evidence type="ECO:0000256" key="2">
    <source>
        <dbReference type="ARBA" id="ARBA00004167"/>
    </source>
</evidence>
<keyword evidence="6" id="KW-0645">Protease</keyword>
<proteinExistence type="inferred from homology"/>
<keyword evidence="11" id="KW-0832">Ubl conjugation</keyword>
<dbReference type="InterPro" id="IPR017141">
    <property type="entry name" value="Pept_M20_carboxypep"/>
</dbReference>
<dbReference type="GO" id="GO:0000328">
    <property type="term" value="C:fungal-type vacuole lumen"/>
    <property type="evidence" value="ECO:0007669"/>
    <property type="project" value="TreeGrafter"/>
</dbReference>
<dbReference type="FunFam" id="3.40.630.10:FF:000098">
    <property type="entry name" value="Gly-Xaa carboxypeptidase"/>
    <property type="match status" value="1"/>
</dbReference>
<evidence type="ECO:0000313" key="20">
    <source>
        <dbReference type="Proteomes" id="UP000005222"/>
    </source>
</evidence>
<feature type="domain" description="Peptidase M20 dimerisation" evidence="18">
    <location>
        <begin position="288"/>
        <end position="442"/>
    </location>
</feature>
<evidence type="ECO:0000256" key="3">
    <source>
        <dbReference type="ARBA" id="ARBA00006247"/>
    </source>
</evidence>
<evidence type="ECO:0000256" key="7">
    <source>
        <dbReference type="ARBA" id="ARBA00022692"/>
    </source>
</evidence>
<keyword evidence="5" id="KW-0121">Carboxypeptidase</keyword>
<evidence type="ECO:0000256" key="1">
    <source>
        <dbReference type="ARBA" id="ARBA00001947"/>
    </source>
</evidence>
<evidence type="ECO:0000256" key="5">
    <source>
        <dbReference type="ARBA" id="ARBA00022645"/>
    </source>
</evidence>
<evidence type="ECO:0000313" key="19">
    <source>
        <dbReference type="EMBL" id="CCE82806.1"/>
    </source>
</evidence>
<keyword evidence="4" id="KW-1017">Isopeptide bond</keyword>
<dbReference type="GO" id="GO:0051603">
    <property type="term" value="P:proteolysis involved in protein catabolic process"/>
    <property type="evidence" value="ECO:0007669"/>
    <property type="project" value="TreeGrafter"/>
</dbReference>
<evidence type="ECO:0000256" key="15">
    <source>
        <dbReference type="PIRSR" id="PIRSR037217-1"/>
    </source>
</evidence>
<dbReference type="CDD" id="cd05674">
    <property type="entry name" value="M20_yscS"/>
    <property type="match status" value="1"/>
</dbReference>
<evidence type="ECO:0000256" key="8">
    <source>
        <dbReference type="ARBA" id="ARBA00022723"/>
    </source>
</evidence>
<feature type="binding site" evidence="16">
    <location>
        <position position="240"/>
    </location>
    <ligand>
        <name>Zn(2+)</name>
        <dbReference type="ChEBI" id="CHEBI:29105"/>
        <label>1</label>
    </ligand>
</feature>
<keyword evidence="13 17" id="KW-0472">Membrane</keyword>
<dbReference type="InterPro" id="IPR047177">
    <property type="entry name" value="Pept_M20A"/>
</dbReference>
<dbReference type="GO" id="GO:0046872">
    <property type="term" value="F:metal ion binding"/>
    <property type="evidence" value="ECO:0007669"/>
    <property type="project" value="UniProtKB-KW"/>
</dbReference>
<dbReference type="FunCoup" id="G8YCX5">
    <property type="interactions" value="73"/>
</dbReference>
<dbReference type="Proteomes" id="UP000005222">
    <property type="component" value="Chromosome J"/>
</dbReference>
<feature type="binding site" evidence="16">
    <location>
        <position position="205"/>
    </location>
    <ligand>
        <name>Zn(2+)</name>
        <dbReference type="ChEBI" id="CHEBI:29105"/>
        <label>1</label>
    </ligand>
</feature>
<dbReference type="HOGENOM" id="CLU_021802_11_0_1"/>
<dbReference type="Gene3D" id="1.10.150.900">
    <property type="match status" value="1"/>
</dbReference>
<evidence type="ECO:0000256" key="6">
    <source>
        <dbReference type="ARBA" id="ARBA00022670"/>
    </source>
</evidence>
<evidence type="ECO:0000256" key="10">
    <source>
        <dbReference type="ARBA" id="ARBA00022833"/>
    </source>
</evidence>
<keyword evidence="7 17" id="KW-0812">Transmembrane</keyword>
<dbReference type="InterPro" id="IPR011650">
    <property type="entry name" value="Peptidase_M20_dimer"/>
</dbReference>
<comment type="cofactor">
    <cofactor evidence="1">
        <name>Zn(2+)</name>
        <dbReference type="ChEBI" id="CHEBI:29105"/>
    </cofactor>
</comment>
<feature type="binding site" evidence="16">
    <location>
        <position position="268"/>
    </location>
    <ligand>
        <name>Zn(2+)</name>
        <dbReference type="ChEBI" id="CHEBI:29105"/>
        <label>2</label>
    </ligand>
</feature>
<keyword evidence="8 16" id="KW-0479">Metal-binding</keyword>
<dbReference type="PIRSF" id="PIRSF037217">
    <property type="entry name" value="Carboxypeptidase_S"/>
    <property type="match status" value="1"/>
</dbReference>
<feature type="transmembrane region" description="Helical" evidence="17">
    <location>
        <begin position="25"/>
        <end position="48"/>
    </location>
</feature>
<evidence type="ECO:0000256" key="14">
    <source>
        <dbReference type="ARBA" id="ARBA00023180"/>
    </source>
</evidence>
<dbReference type="Pfam" id="PF01546">
    <property type="entry name" value="Peptidase_M20"/>
    <property type="match status" value="1"/>
</dbReference>
<evidence type="ECO:0000256" key="12">
    <source>
        <dbReference type="ARBA" id="ARBA00022989"/>
    </source>
</evidence>
<evidence type="ECO:0000256" key="16">
    <source>
        <dbReference type="PIRSR" id="PIRSR037217-2"/>
    </source>
</evidence>
<dbReference type="OrthoDB" id="3064516at2759"/>
<feature type="active site" description="Proton acceptor" evidence="15">
    <location>
        <position position="239"/>
    </location>
</feature>
<comment type="similarity">
    <text evidence="3">Belongs to the peptidase M20A family.</text>
</comment>
<feature type="binding site" evidence="16">
    <location>
        <position position="205"/>
    </location>
    <ligand>
        <name>Zn(2+)</name>
        <dbReference type="ChEBI" id="CHEBI:29105"/>
        <label>2</label>
    </ligand>
</feature>
<accession>G8YCX5</accession>
<evidence type="ECO:0000256" key="4">
    <source>
        <dbReference type="ARBA" id="ARBA00022499"/>
    </source>
</evidence>
<dbReference type="AlphaFoldDB" id="G8YCX5"/>
<gene>
    <name evidence="19" type="primary">Piso0_002553</name>
    <name evidence="19" type="ORF">GNLVRS01_PISO0J14507g</name>
</gene>
<evidence type="ECO:0000256" key="9">
    <source>
        <dbReference type="ARBA" id="ARBA00022801"/>
    </source>
</evidence>
<evidence type="ECO:0000256" key="17">
    <source>
        <dbReference type="SAM" id="Phobius"/>
    </source>
</evidence>
<keyword evidence="10 16" id="KW-0862">Zinc</keyword>
<keyword evidence="14" id="KW-0325">Glycoprotein</keyword>
<dbReference type="SUPFAM" id="SSF55031">
    <property type="entry name" value="Bacterial exopeptidase dimerisation domain"/>
    <property type="match status" value="1"/>
</dbReference>
<dbReference type="InterPro" id="IPR036264">
    <property type="entry name" value="Bact_exopeptidase_dim_dom"/>
</dbReference>
<dbReference type="InterPro" id="IPR001261">
    <property type="entry name" value="ArgE/DapE_CS"/>
</dbReference>
<dbReference type="PROSITE" id="PS00758">
    <property type="entry name" value="ARGE_DAPE_CPG2_1"/>
    <property type="match status" value="1"/>
</dbReference>
<dbReference type="InterPro" id="IPR002933">
    <property type="entry name" value="Peptidase_M20"/>
</dbReference>
<feature type="binding site" evidence="16">
    <location>
        <position position="550"/>
    </location>
    <ligand>
        <name>Zn(2+)</name>
        <dbReference type="ChEBI" id="CHEBI:29105"/>
        <label>1</label>
    </ligand>
</feature>
<dbReference type="PANTHER" id="PTHR45962">
    <property type="entry name" value="N-FATTY-ACYL-AMINO ACID SYNTHASE/HYDROLASE PM20D1"/>
    <property type="match status" value="1"/>
</dbReference>
<dbReference type="GO" id="GO:0016020">
    <property type="term" value="C:membrane"/>
    <property type="evidence" value="ECO:0007669"/>
    <property type="project" value="UniProtKB-SubCell"/>
</dbReference>
<keyword evidence="20" id="KW-1185">Reference proteome</keyword>
<keyword evidence="9" id="KW-0378">Hydrolase</keyword>
<keyword evidence="12 17" id="KW-1133">Transmembrane helix</keyword>
<dbReference type="Gene3D" id="3.40.630.10">
    <property type="entry name" value="Zn peptidases"/>
    <property type="match status" value="1"/>
</dbReference>
<comment type="subcellular location">
    <subcellularLocation>
        <location evidence="2">Membrane</location>
        <topology evidence="2">Single-pass membrane protein</topology>
    </subcellularLocation>
</comment>
<dbReference type="Pfam" id="PF07687">
    <property type="entry name" value="M20_dimer"/>
    <property type="match status" value="1"/>
</dbReference>
<dbReference type="GO" id="GO:0004181">
    <property type="term" value="F:metallocarboxypeptidase activity"/>
    <property type="evidence" value="ECO:0007669"/>
    <property type="project" value="InterPro"/>
</dbReference>
<dbReference type="PANTHER" id="PTHR45962:SF1">
    <property type="entry name" value="N-FATTY-ACYL-AMINO ACID SYNTHASE_HYDROLASE PM20D1"/>
    <property type="match status" value="1"/>
</dbReference>
<evidence type="ECO:0000256" key="13">
    <source>
        <dbReference type="ARBA" id="ARBA00023136"/>
    </source>
</evidence>
<dbReference type="InParanoid" id="G8YCX5"/>
<evidence type="ECO:0000256" key="11">
    <source>
        <dbReference type="ARBA" id="ARBA00022843"/>
    </source>
</evidence>
<organism evidence="19 20">
    <name type="scientific">Pichia sorbitophila (strain ATCC MYA-4447 / BCRC 22081 / CBS 7064 / NBRC 10061 / NRRL Y-12695)</name>
    <name type="common">Hybrid yeast</name>
    <dbReference type="NCBI Taxonomy" id="559304"/>
    <lineage>
        <taxon>Eukaryota</taxon>
        <taxon>Fungi</taxon>
        <taxon>Dikarya</taxon>
        <taxon>Ascomycota</taxon>
        <taxon>Saccharomycotina</taxon>
        <taxon>Pichiomycetes</taxon>
        <taxon>Debaryomycetaceae</taxon>
        <taxon>Millerozyma</taxon>
    </lineage>
</organism>
<protein>
    <submittedName>
        <fullName evidence="19">Piso0_002553 protein</fullName>
    </submittedName>
</protein>
<name>G8YCX5_PICSO</name>
<reference evidence="19 20" key="1">
    <citation type="journal article" date="2012" name="G3 (Bethesda)">
        <title>Pichia sorbitophila, an interspecies yeast hybrid reveals early steps of genome resolution following polyploidization.</title>
        <authorList>
            <person name="Leh Louis V."/>
            <person name="Despons L."/>
            <person name="Friedrich A."/>
            <person name="Martin T."/>
            <person name="Durrens P."/>
            <person name="Casaregola S."/>
            <person name="Neuveglise C."/>
            <person name="Fairhead C."/>
            <person name="Marck C."/>
            <person name="Cruz J.A."/>
            <person name="Straub M.L."/>
            <person name="Kugler V."/>
            <person name="Sacerdot C."/>
            <person name="Uzunov Z."/>
            <person name="Thierry A."/>
            <person name="Weiss S."/>
            <person name="Bleykasten C."/>
            <person name="De Montigny J."/>
            <person name="Jacques N."/>
            <person name="Jung P."/>
            <person name="Lemaire M."/>
            <person name="Mallet S."/>
            <person name="Morel G."/>
            <person name="Richard G.F."/>
            <person name="Sarkar A."/>
            <person name="Savel G."/>
            <person name="Schacherer J."/>
            <person name="Seret M.L."/>
            <person name="Talla E."/>
            <person name="Samson G."/>
            <person name="Jubin C."/>
            <person name="Poulain J."/>
            <person name="Vacherie B."/>
            <person name="Barbe V."/>
            <person name="Pelletier E."/>
            <person name="Sherman D.J."/>
            <person name="Westhof E."/>
            <person name="Weissenbach J."/>
            <person name="Baret P.V."/>
            <person name="Wincker P."/>
            <person name="Gaillardin C."/>
            <person name="Dujon B."/>
            <person name="Souciet J.L."/>
        </authorList>
    </citation>
    <scope>NUCLEOTIDE SEQUENCE [LARGE SCALE GENOMIC DNA]</scope>
    <source>
        <strain evidence="20">ATCC MYA-4447 / BCRC 22081 / CBS 7064 / NBRC 10061 / NRRL Y-12695</strain>
    </source>
</reference>
<dbReference type="eggNOG" id="KOG2275">
    <property type="taxonomic scope" value="Eukaryota"/>
</dbReference>
<dbReference type="EMBL" id="FO082050">
    <property type="protein sequence ID" value="CCE82806.1"/>
    <property type="molecule type" value="Genomic_DNA"/>
</dbReference>
<feature type="binding site" evidence="16">
    <location>
        <position position="170"/>
    </location>
    <ligand>
        <name>Zn(2+)</name>
        <dbReference type="ChEBI" id="CHEBI:29105"/>
        <label>2</label>
    </ligand>
</feature>
<dbReference type="SUPFAM" id="SSF53187">
    <property type="entry name" value="Zn-dependent exopeptidases"/>
    <property type="match status" value="1"/>
</dbReference>
<dbReference type="Gene3D" id="3.30.70.360">
    <property type="match status" value="1"/>
</dbReference>
<sequence length="585" mass="65305">MLGLPEDDNERWVHLKQRLLQRKKLVIVSIIVIVHLILFFSTNAFGYFKILIQPTGDKSICPIADSIGADWFPDDNSTIIEILQDEMFRLKSVEKLSRAVQVDTQIGDEHPNVPDAPEVWTKFEKFHKYLEKTFPIVYENLEVEKINTYGLLFTWKGKNASLKPLLLMAHQDTVPVQADTLKDWTYPPFEGHYDGEYIYGRGASDCKNVLVAILESLEILIGKNYTPERSIIVSFGFDEEANGRYGAEYLATQLEKKLGPNSIHAIIDEGPGLSVDALSNRIIATPATGEKGSLNLGVELTTPGGHSSMPPDHTSIGIVSELAYFLEQNPYGSDLSAENPMLKYLQCAAVHSDEVPTLSKKAILRAGFDKLAKSKVLEALTKNPVAKYVIKTTQALDVIRGGEKFNALPENVKLVINFRLNVESTPEQVKQKVLDYVLTVADKHNLGVTGFGKKIRKGDGKSGYFNVTSLHELPAAPVSPTEISAWDELAGTTRYVYENFVFPGLGYPIISAPVVMPANTDTAHYWNLTKNIYRYTPGFLSNAVKDTRIHSVDERLPFDNHLQLVSFLYEYLQVVSIHASDTKTK</sequence>
<dbReference type="OMA" id="CDDKPGL"/>
<dbReference type="STRING" id="559304.G8YCX5"/>
<feature type="active site" evidence="15">
    <location>
        <position position="172"/>
    </location>
</feature>